<accession>A0A6N1VA99</accession>
<feature type="domain" description="Histidine kinase" evidence="10">
    <location>
        <begin position="268"/>
        <end position="489"/>
    </location>
</feature>
<dbReference type="InterPro" id="IPR003661">
    <property type="entry name" value="HisK_dim/P_dom"/>
</dbReference>
<dbReference type="InterPro" id="IPR050736">
    <property type="entry name" value="Sensor_HK_Regulatory"/>
</dbReference>
<evidence type="ECO:0000313" key="12">
    <source>
        <dbReference type="Proteomes" id="UP000509367"/>
    </source>
</evidence>
<protein>
    <recommendedName>
        <fullName evidence="2">histidine kinase</fullName>
        <ecNumber evidence="2">2.7.13.3</ecNumber>
    </recommendedName>
</protein>
<keyword evidence="4" id="KW-0808">Transferase</keyword>
<feature type="transmembrane region" description="Helical" evidence="9">
    <location>
        <begin position="119"/>
        <end position="139"/>
    </location>
</feature>
<dbReference type="AlphaFoldDB" id="A0A6N1VA99"/>
<dbReference type="InterPro" id="IPR003594">
    <property type="entry name" value="HATPase_dom"/>
</dbReference>
<dbReference type="Gene3D" id="3.30.565.10">
    <property type="entry name" value="Histidine kinase-like ATPase, C-terminal domain"/>
    <property type="match status" value="1"/>
</dbReference>
<feature type="transmembrane region" description="Helical" evidence="9">
    <location>
        <begin position="151"/>
        <end position="169"/>
    </location>
</feature>
<evidence type="ECO:0000256" key="1">
    <source>
        <dbReference type="ARBA" id="ARBA00000085"/>
    </source>
</evidence>
<sequence length="524" mass="57169">MSHSPSGFTDKIIVDRRKSYRNSDVRKAVRKTRDRLAEKGISDPDFDQDLLIINARAVRSGTPAIILLIAMTAFAAAFFGMGANMLVWATVATAVVAARGQFASRFLATPRKAGEIGRWTALFFGFHFLLGLCWAWFAFSPCATCSEADTLTFKVMVLLVAMAASVTINHNLRWSVLAEFGLPIAVFAATHDGIFDPRGIMASASLLTALLFFSYIAVLLNKASLASLSYRSENDALIAELEMARSISEEARRRAEEANLAKSRFLASMSHELRTPLNAILGFSEVMANEVLGPMNNEHYKSYAKDINQSGQHLLKLINEILDLSRIEAGKQELHEEPLDLASVVDDCIGMVRMKANQKSIRIEQAFEKEMPRVLADERSVRQVTLNLLSNAVKFTPQGGTVKVKVGWTMSGGQYISVRDNGPGIPEDEIPVVLSAFGQGSIAIKSAEQGTGLGLPIVQALMAMHDGTFRLKSKLREGTEGLAIFPRARVMDVMPAAPVKTENSGRGTATPDHAKRQPIAVGQD</sequence>
<dbReference type="GO" id="GO:0000155">
    <property type="term" value="F:phosphorelay sensor kinase activity"/>
    <property type="evidence" value="ECO:0007669"/>
    <property type="project" value="InterPro"/>
</dbReference>
<evidence type="ECO:0000313" key="11">
    <source>
        <dbReference type="EMBL" id="QKV17638.1"/>
    </source>
</evidence>
<keyword evidence="12" id="KW-1185">Reference proteome</keyword>
<evidence type="ECO:0000256" key="5">
    <source>
        <dbReference type="ARBA" id="ARBA00022777"/>
    </source>
</evidence>
<feature type="transmembrane region" description="Helical" evidence="9">
    <location>
        <begin position="200"/>
        <end position="221"/>
    </location>
</feature>
<evidence type="ECO:0000256" key="6">
    <source>
        <dbReference type="ARBA" id="ARBA00023012"/>
    </source>
</evidence>
<dbReference type="InterPro" id="IPR036097">
    <property type="entry name" value="HisK_dim/P_sf"/>
</dbReference>
<feature type="coiled-coil region" evidence="7">
    <location>
        <begin position="234"/>
        <end position="261"/>
    </location>
</feature>
<dbReference type="PRINTS" id="PR00344">
    <property type="entry name" value="BCTRLSENSOR"/>
</dbReference>
<dbReference type="PANTHER" id="PTHR43711:SF26">
    <property type="entry name" value="SENSOR HISTIDINE KINASE RCSC"/>
    <property type="match status" value="1"/>
</dbReference>
<dbReference type="KEGG" id="orm:HTY61_03710"/>
<dbReference type="PROSITE" id="PS50109">
    <property type="entry name" value="HIS_KIN"/>
    <property type="match status" value="1"/>
</dbReference>
<keyword evidence="6" id="KW-0902">Two-component regulatory system</keyword>
<dbReference type="PANTHER" id="PTHR43711">
    <property type="entry name" value="TWO-COMPONENT HISTIDINE KINASE"/>
    <property type="match status" value="1"/>
</dbReference>
<feature type="region of interest" description="Disordered" evidence="8">
    <location>
        <begin position="499"/>
        <end position="524"/>
    </location>
</feature>
<dbReference type="CDD" id="cd00082">
    <property type="entry name" value="HisKA"/>
    <property type="match status" value="1"/>
</dbReference>
<evidence type="ECO:0000256" key="7">
    <source>
        <dbReference type="SAM" id="Coils"/>
    </source>
</evidence>
<evidence type="ECO:0000256" key="9">
    <source>
        <dbReference type="SAM" id="Phobius"/>
    </source>
</evidence>
<dbReference type="CDD" id="cd00075">
    <property type="entry name" value="HATPase"/>
    <property type="match status" value="1"/>
</dbReference>
<dbReference type="SUPFAM" id="SSF47384">
    <property type="entry name" value="Homodimeric domain of signal transducing histidine kinase"/>
    <property type="match status" value="1"/>
</dbReference>
<organism evidence="11 12">
    <name type="scientific">Oricola thermophila</name>
    <dbReference type="NCBI Taxonomy" id="2742145"/>
    <lineage>
        <taxon>Bacteria</taxon>
        <taxon>Pseudomonadati</taxon>
        <taxon>Pseudomonadota</taxon>
        <taxon>Alphaproteobacteria</taxon>
        <taxon>Hyphomicrobiales</taxon>
        <taxon>Ahrensiaceae</taxon>
        <taxon>Oricola</taxon>
    </lineage>
</organism>
<keyword evidence="9" id="KW-1133">Transmembrane helix</keyword>
<dbReference type="InterPro" id="IPR036890">
    <property type="entry name" value="HATPase_C_sf"/>
</dbReference>
<dbReference type="Gene3D" id="1.10.287.130">
    <property type="match status" value="1"/>
</dbReference>
<dbReference type="Pfam" id="PF00512">
    <property type="entry name" value="HisKA"/>
    <property type="match status" value="1"/>
</dbReference>
<dbReference type="RefSeq" id="WP_175275535.1">
    <property type="nucleotide sequence ID" value="NZ_CP054836.1"/>
</dbReference>
<evidence type="ECO:0000256" key="2">
    <source>
        <dbReference type="ARBA" id="ARBA00012438"/>
    </source>
</evidence>
<dbReference type="EC" id="2.7.13.3" evidence="2"/>
<dbReference type="EMBL" id="CP054836">
    <property type="protein sequence ID" value="QKV17638.1"/>
    <property type="molecule type" value="Genomic_DNA"/>
</dbReference>
<dbReference type="InterPro" id="IPR005467">
    <property type="entry name" value="His_kinase_dom"/>
</dbReference>
<keyword evidence="9" id="KW-0812">Transmembrane</keyword>
<dbReference type="Pfam" id="PF02518">
    <property type="entry name" value="HATPase_c"/>
    <property type="match status" value="1"/>
</dbReference>
<proteinExistence type="predicted"/>
<dbReference type="Proteomes" id="UP000509367">
    <property type="component" value="Chromosome"/>
</dbReference>
<comment type="catalytic activity">
    <reaction evidence="1">
        <text>ATP + protein L-histidine = ADP + protein N-phospho-L-histidine.</text>
        <dbReference type="EC" id="2.7.13.3"/>
    </reaction>
</comment>
<reference evidence="11 12" key="1">
    <citation type="submission" date="2020-06" db="EMBL/GenBank/DDBJ databases">
        <title>Oricola thermophila sp. nov. isolated from a tidal sediments.</title>
        <authorList>
            <person name="Kwon K.K."/>
            <person name="Yang S.-H."/>
            <person name="Park M.-J."/>
        </authorList>
    </citation>
    <scope>NUCLEOTIDE SEQUENCE [LARGE SCALE GENOMIC DNA]</scope>
    <source>
        <strain evidence="11 12">MEBiC13590</strain>
    </source>
</reference>
<evidence type="ECO:0000256" key="8">
    <source>
        <dbReference type="SAM" id="MobiDB-lite"/>
    </source>
</evidence>
<evidence type="ECO:0000259" key="10">
    <source>
        <dbReference type="PROSITE" id="PS50109"/>
    </source>
</evidence>
<feature type="transmembrane region" description="Helical" evidence="9">
    <location>
        <begin position="65"/>
        <end position="98"/>
    </location>
</feature>
<dbReference type="InterPro" id="IPR004358">
    <property type="entry name" value="Sig_transdc_His_kin-like_C"/>
</dbReference>
<keyword evidence="3" id="KW-0597">Phosphoprotein</keyword>
<gene>
    <name evidence="11" type="ORF">HTY61_03710</name>
</gene>
<keyword evidence="5 11" id="KW-0418">Kinase</keyword>
<keyword evidence="7" id="KW-0175">Coiled coil</keyword>
<dbReference type="SMART" id="SM00387">
    <property type="entry name" value="HATPase_c"/>
    <property type="match status" value="1"/>
</dbReference>
<evidence type="ECO:0000256" key="4">
    <source>
        <dbReference type="ARBA" id="ARBA00022679"/>
    </source>
</evidence>
<dbReference type="SUPFAM" id="SSF55874">
    <property type="entry name" value="ATPase domain of HSP90 chaperone/DNA topoisomerase II/histidine kinase"/>
    <property type="match status" value="1"/>
</dbReference>
<evidence type="ECO:0000256" key="3">
    <source>
        <dbReference type="ARBA" id="ARBA00022553"/>
    </source>
</evidence>
<keyword evidence="9" id="KW-0472">Membrane</keyword>
<dbReference type="SMART" id="SM00388">
    <property type="entry name" value="HisKA"/>
    <property type="match status" value="1"/>
</dbReference>
<name>A0A6N1VA99_9HYPH</name>